<evidence type="ECO:0000313" key="4">
    <source>
        <dbReference type="Proteomes" id="UP001159363"/>
    </source>
</evidence>
<keyword evidence="1" id="KW-0812">Transmembrane</keyword>
<keyword evidence="4" id="KW-1185">Reference proteome</keyword>
<dbReference type="Proteomes" id="UP001159363">
    <property type="component" value="Chromosome 8"/>
</dbReference>
<accession>A0ABQ9GSN7</accession>
<sequence>MDNTRWYRECRFGQCAQHIDALLVVQVTLVHGVHGLVQLRFSGQREPESSPFMKKVGDLLQHFLTKFWIWIVAIMLFVISFVGEKMTVLRIIYMALFLFFILTFQVINMFLSFTASC</sequence>
<dbReference type="EMBL" id="JARBHB010000009">
    <property type="protein sequence ID" value="KAJ8875009.1"/>
    <property type="molecule type" value="Genomic_DNA"/>
</dbReference>
<feature type="transmembrane region" description="Helical" evidence="1">
    <location>
        <begin position="21"/>
        <end position="39"/>
    </location>
</feature>
<organism evidence="3 4">
    <name type="scientific">Dryococelus australis</name>
    <dbReference type="NCBI Taxonomy" id="614101"/>
    <lineage>
        <taxon>Eukaryota</taxon>
        <taxon>Metazoa</taxon>
        <taxon>Ecdysozoa</taxon>
        <taxon>Arthropoda</taxon>
        <taxon>Hexapoda</taxon>
        <taxon>Insecta</taxon>
        <taxon>Pterygota</taxon>
        <taxon>Neoptera</taxon>
        <taxon>Polyneoptera</taxon>
        <taxon>Phasmatodea</taxon>
        <taxon>Verophasmatodea</taxon>
        <taxon>Anareolatae</taxon>
        <taxon>Phasmatidae</taxon>
        <taxon>Eurycanthinae</taxon>
        <taxon>Dryococelus</taxon>
    </lineage>
</organism>
<reference evidence="3 4" key="1">
    <citation type="submission" date="2023-02" db="EMBL/GenBank/DDBJ databases">
        <title>LHISI_Scaffold_Assembly.</title>
        <authorList>
            <person name="Stuart O.P."/>
            <person name="Cleave R."/>
            <person name="Magrath M.J.L."/>
            <person name="Mikheyev A.S."/>
        </authorList>
    </citation>
    <scope>NUCLEOTIDE SEQUENCE [LARGE SCALE GENOMIC DNA]</scope>
    <source>
        <strain evidence="3">Daus_M_001</strain>
        <tissue evidence="3">Leg muscle</tissue>
    </source>
</reference>
<dbReference type="PANTHER" id="PTHR47049:SF2">
    <property type="entry name" value="PIEZO-TYPE MECHANOSENSITIVE ION CHANNEL HOMOLOG"/>
    <property type="match status" value="1"/>
</dbReference>
<comment type="caution">
    <text evidence="3">The sequence shown here is derived from an EMBL/GenBank/DDBJ whole genome shotgun (WGS) entry which is preliminary data.</text>
</comment>
<dbReference type="Pfam" id="PF24871">
    <property type="entry name" value="Piezo_TM1-24"/>
    <property type="match status" value="1"/>
</dbReference>
<dbReference type="PANTHER" id="PTHR47049">
    <property type="entry name" value="PIEZO-TYPE MECHANOSENSITIVE ION CHANNEL HOMOLOG"/>
    <property type="match status" value="1"/>
</dbReference>
<evidence type="ECO:0000313" key="3">
    <source>
        <dbReference type="EMBL" id="KAJ8875009.1"/>
    </source>
</evidence>
<dbReference type="InterPro" id="IPR056769">
    <property type="entry name" value="Piezo_TM1-24"/>
</dbReference>
<proteinExistence type="predicted"/>
<protein>
    <recommendedName>
        <fullName evidence="2">Piezo TM1-24 domain-containing protein</fullName>
    </recommendedName>
</protein>
<name>A0ABQ9GSN7_9NEOP</name>
<feature type="transmembrane region" description="Helical" evidence="1">
    <location>
        <begin position="91"/>
        <end position="111"/>
    </location>
</feature>
<keyword evidence="1" id="KW-0472">Membrane</keyword>
<dbReference type="InterPro" id="IPR027272">
    <property type="entry name" value="Piezo"/>
</dbReference>
<keyword evidence="1" id="KW-1133">Transmembrane helix</keyword>
<feature type="transmembrane region" description="Helical" evidence="1">
    <location>
        <begin position="59"/>
        <end position="79"/>
    </location>
</feature>
<feature type="domain" description="Piezo TM1-24" evidence="2">
    <location>
        <begin position="38"/>
        <end position="107"/>
    </location>
</feature>
<gene>
    <name evidence="3" type="ORF">PR048_022899</name>
</gene>
<evidence type="ECO:0000256" key="1">
    <source>
        <dbReference type="SAM" id="Phobius"/>
    </source>
</evidence>
<evidence type="ECO:0000259" key="2">
    <source>
        <dbReference type="Pfam" id="PF24871"/>
    </source>
</evidence>